<dbReference type="GO" id="GO:0004383">
    <property type="term" value="F:guanylate cyclase activity"/>
    <property type="evidence" value="ECO:0007669"/>
    <property type="project" value="UniProtKB-EC"/>
</dbReference>
<dbReference type="GO" id="GO:0005525">
    <property type="term" value="F:GTP binding"/>
    <property type="evidence" value="ECO:0007669"/>
    <property type="project" value="UniProtKB-KW"/>
</dbReference>
<evidence type="ECO:0000256" key="13">
    <source>
        <dbReference type="ARBA" id="ARBA00023293"/>
    </source>
</evidence>
<proteinExistence type="inferred from homology"/>
<dbReference type="AlphaFoldDB" id="A0A653DDG3"/>
<dbReference type="InterPro" id="IPR011645">
    <property type="entry name" value="HNOB_dom_associated"/>
</dbReference>
<evidence type="ECO:0000259" key="18">
    <source>
        <dbReference type="PROSITE" id="PS50125"/>
    </source>
</evidence>
<dbReference type="GO" id="GO:0004016">
    <property type="term" value="F:adenylate cyclase activity"/>
    <property type="evidence" value="ECO:0007669"/>
    <property type="project" value="TreeGrafter"/>
</dbReference>
<dbReference type="InterPro" id="IPR001054">
    <property type="entry name" value="A/G_cyclase"/>
</dbReference>
<dbReference type="GO" id="GO:0001653">
    <property type="term" value="F:peptide receptor activity"/>
    <property type="evidence" value="ECO:0007669"/>
    <property type="project" value="TreeGrafter"/>
</dbReference>
<dbReference type="EMBL" id="CAACVG010011413">
    <property type="protein sequence ID" value="VEN58018.1"/>
    <property type="molecule type" value="Genomic_DNA"/>
</dbReference>
<dbReference type="PANTHER" id="PTHR11920:SF501">
    <property type="entry name" value="GUANYLATE CYCLASE 32E"/>
    <property type="match status" value="1"/>
</dbReference>
<evidence type="ECO:0000313" key="19">
    <source>
        <dbReference type="EMBL" id="VEN58018.1"/>
    </source>
</evidence>
<feature type="signal peptide" evidence="16">
    <location>
        <begin position="1"/>
        <end position="15"/>
    </location>
</feature>
<accession>A0A653DDG3</accession>
<comment type="subcellular location">
    <subcellularLocation>
        <location evidence="2">Membrane</location>
        <topology evidence="2">Single-pass type I membrane protein</topology>
    </subcellularLocation>
</comment>
<dbReference type="SMART" id="SM00044">
    <property type="entry name" value="CYCc"/>
    <property type="match status" value="1"/>
</dbReference>
<keyword evidence="8" id="KW-0342">GTP-binding</keyword>
<evidence type="ECO:0000259" key="17">
    <source>
        <dbReference type="PROSITE" id="PS50011"/>
    </source>
</evidence>
<sequence length="710" mass="81106">MSLLSTVLFIGALFALKYYRYEQKLACLLWKIDMREVILISTETNTERSSCNRSMIRVYRNSLFQAPTNGSIVEASDQSPRRAYTTIGVYKGNIVAIKHIYKRSVDLTRSIRKELKQIREARHENLIPFIGASVDHGNVAILTAYTARGSLEDILQNKDLHLDNMFVSSLVTDILKGMIYLHDSEIISHGNLKSSNCLIDSRWVLQISDFGLHEFKANQDDPNWQIKEVKRMLYRAPELLRDPSPPPRGTQKGDVYSFGIVLYEILGRKGPWGSIDLEPEEIIRCVKRQNQMIPLRPPLDSLGAADYILKCIKACWNEEPEHRPDIRYVRVRLKEMQAGLKPNIFDNMLPIMEKYAYNLEGLVQERTNQLTEEKKKTDALLHRMLPKSVADSLKKGEKVEAESFGCVTLYFSDIVGFTELSAVSTPLQVIDLLNDLYTLFDSIISHYDVYKVETIGDAYMVVSGLPIRNGDRHAGEIASMALHLLSKIKKFEIKHRQGEVLQLRIGIHSGHVVAGVVGLKMPRYCLFGDTVNTASRMETYGEAFRVHISHTTYTLLQRLGGYTCEERGVIHIKGKGEMRTYWLISEDPAQRMARLREEIMGSSLFSSLSSERLSDKTPDLLKRVSTNLDEDNVYERCKVCAKNCPVLKLHQRARNAFNIAESQEALDGSFDMLCPEMYKYHLTRLNYINSYRNPRSAPTVTFKDTRENVI</sequence>
<evidence type="ECO:0000256" key="14">
    <source>
        <dbReference type="RuleBase" id="RU000405"/>
    </source>
</evidence>
<organism evidence="19 20">
    <name type="scientific">Callosobruchus maculatus</name>
    <name type="common">Southern cowpea weevil</name>
    <name type="synonym">Pulse bruchid</name>
    <dbReference type="NCBI Taxonomy" id="64391"/>
    <lineage>
        <taxon>Eukaryota</taxon>
        <taxon>Metazoa</taxon>
        <taxon>Ecdysozoa</taxon>
        <taxon>Arthropoda</taxon>
        <taxon>Hexapoda</taxon>
        <taxon>Insecta</taxon>
        <taxon>Pterygota</taxon>
        <taxon>Neoptera</taxon>
        <taxon>Endopterygota</taxon>
        <taxon>Coleoptera</taxon>
        <taxon>Polyphaga</taxon>
        <taxon>Cucujiformia</taxon>
        <taxon>Chrysomeloidea</taxon>
        <taxon>Chrysomelidae</taxon>
        <taxon>Bruchinae</taxon>
        <taxon>Bruchini</taxon>
        <taxon>Callosobruchus</taxon>
    </lineage>
</organism>
<evidence type="ECO:0000256" key="1">
    <source>
        <dbReference type="ARBA" id="ARBA00001436"/>
    </source>
</evidence>
<keyword evidence="4" id="KW-0812">Transmembrane</keyword>
<keyword evidence="12 14" id="KW-0456">Lyase</keyword>
<dbReference type="EC" id="4.6.1.2" evidence="3 15"/>
<dbReference type="GO" id="GO:0005524">
    <property type="term" value="F:ATP binding"/>
    <property type="evidence" value="ECO:0007669"/>
    <property type="project" value="InterPro"/>
</dbReference>
<dbReference type="PROSITE" id="PS50011">
    <property type="entry name" value="PROTEIN_KINASE_DOM"/>
    <property type="match status" value="1"/>
</dbReference>
<dbReference type="GO" id="GO:0035556">
    <property type="term" value="P:intracellular signal transduction"/>
    <property type="evidence" value="ECO:0007669"/>
    <property type="project" value="InterPro"/>
</dbReference>
<evidence type="ECO:0000256" key="15">
    <source>
        <dbReference type="RuleBase" id="RU003431"/>
    </source>
</evidence>
<dbReference type="InterPro" id="IPR000719">
    <property type="entry name" value="Prot_kinase_dom"/>
</dbReference>
<keyword evidence="5 16" id="KW-0732">Signal</keyword>
<dbReference type="Proteomes" id="UP000410492">
    <property type="component" value="Unassembled WGS sequence"/>
</dbReference>
<comment type="catalytic activity">
    <reaction evidence="1 15">
        <text>GTP = 3',5'-cyclic GMP + diphosphate</text>
        <dbReference type="Rhea" id="RHEA:13665"/>
        <dbReference type="ChEBI" id="CHEBI:33019"/>
        <dbReference type="ChEBI" id="CHEBI:37565"/>
        <dbReference type="ChEBI" id="CHEBI:57746"/>
        <dbReference type="EC" id="4.6.1.2"/>
    </reaction>
</comment>
<dbReference type="CDD" id="cd14042">
    <property type="entry name" value="PK_GC-A_B"/>
    <property type="match status" value="1"/>
</dbReference>
<keyword evidence="7" id="KW-1133">Transmembrane helix</keyword>
<evidence type="ECO:0000256" key="8">
    <source>
        <dbReference type="ARBA" id="ARBA00023134"/>
    </source>
</evidence>
<evidence type="ECO:0000256" key="5">
    <source>
        <dbReference type="ARBA" id="ARBA00022729"/>
    </source>
</evidence>
<protein>
    <recommendedName>
        <fullName evidence="3 15">Guanylate cyclase</fullName>
        <ecNumber evidence="3 15">4.6.1.2</ecNumber>
    </recommendedName>
</protein>
<dbReference type="FunFam" id="1.10.510.10:FF:000420">
    <property type="entry name" value="Guanylate cyclase"/>
    <property type="match status" value="1"/>
</dbReference>
<dbReference type="OrthoDB" id="1890790at2759"/>
<feature type="chain" id="PRO_5025033700" description="Guanylate cyclase" evidence="16">
    <location>
        <begin position="16"/>
        <end position="710"/>
    </location>
</feature>
<dbReference type="Pfam" id="PF00211">
    <property type="entry name" value="Guanylate_cyc"/>
    <property type="match status" value="1"/>
</dbReference>
<comment type="similarity">
    <text evidence="14">Belongs to the adenylyl cyclase class-4/guanylyl cyclase family.</text>
</comment>
<evidence type="ECO:0000256" key="3">
    <source>
        <dbReference type="ARBA" id="ARBA00012202"/>
    </source>
</evidence>
<keyword evidence="20" id="KW-1185">Reference proteome</keyword>
<dbReference type="SUPFAM" id="SSF56112">
    <property type="entry name" value="Protein kinase-like (PK-like)"/>
    <property type="match status" value="1"/>
</dbReference>
<dbReference type="SUPFAM" id="SSF55073">
    <property type="entry name" value="Nucleotide cyclase"/>
    <property type="match status" value="1"/>
</dbReference>
<evidence type="ECO:0000256" key="10">
    <source>
        <dbReference type="ARBA" id="ARBA00023170"/>
    </source>
</evidence>
<evidence type="ECO:0000256" key="12">
    <source>
        <dbReference type="ARBA" id="ARBA00023239"/>
    </source>
</evidence>
<gene>
    <name evidence="19" type="ORF">CALMAC_LOCUS16488</name>
</gene>
<dbReference type="InterPro" id="IPR029787">
    <property type="entry name" value="Nucleotide_cyclase"/>
</dbReference>
<feature type="domain" description="Guanylate cyclase" evidence="18">
    <location>
        <begin position="408"/>
        <end position="538"/>
    </location>
</feature>
<dbReference type="InterPro" id="IPR011009">
    <property type="entry name" value="Kinase-like_dom_sf"/>
</dbReference>
<keyword evidence="10" id="KW-0675">Receptor</keyword>
<dbReference type="GO" id="GO:0007168">
    <property type="term" value="P:receptor guanylyl cyclase signaling pathway"/>
    <property type="evidence" value="ECO:0007669"/>
    <property type="project" value="TreeGrafter"/>
</dbReference>
<evidence type="ECO:0000313" key="20">
    <source>
        <dbReference type="Proteomes" id="UP000410492"/>
    </source>
</evidence>
<evidence type="ECO:0000256" key="7">
    <source>
        <dbReference type="ARBA" id="ARBA00022989"/>
    </source>
</evidence>
<reference evidence="19 20" key="1">
    <citation type="submission" date="2019-01" db="EMBL/GenBank/DDBJ databases">
        <authorList>
            <person name="Sayadi A."/>
        </authorList>
    </citation>
    <scope>NUCLEOTIDE SEQUENCE [LARGE SCALE GENOMIC DNA]</scope>
</reference>
<dbReference type="Gene3D" id="3.30.70.1230">
    <property type="entry name" value="Nucleotide cyclase"/>
    <property type="match status" value="1"/>
</dbReference>
<evidence type="ECO:0000256" key="6">
    <source>
        <dbReference type="ARBA" id="ARBA00022741"/>
    </source>
</evidence>
<dbReference type="GO" id="GO:0005886">
    <property type="term" value="C:plasma membrane"/>
    <property type="evidence" value="ECO:0007669"/>
    <property type="project" value="TreeGrafter"/>
</dbReference>
<dbReference type="FunFam" id="3.30.70.1230:FF:000019">
    <property type="entry name" value="Guanylate cyclase"/>
    <property type="match status" value="1"/>
</dbReference>
<keyword evidence="13 15" id="KW-0141">cGMP biosynthesis</keyword>
<dbReference type="PROSITE" id="PS00452">
    <property type="entry name" value="GUANYLATE_CYCLASE_1"/>
    <property type="match status" value="1"/>
</dbReference>
<dbReference type="CDD" id="cd07302">
    <property type="entry name" value="CHD"/>
    <property type="match status" value="1"/>
</dbReference>
<evidence type="ECO:0000256" key="2">
    <source>
        <dbReference type="ARBA" id="ARBA00004479"/>
    </source>
</evidence>
<feature type="domain" description="Protein kinase" evidence="17">
    <location>
        <begin position="58"/>
        <end position="340"/>
    </location>
</feature>
<evidence type="ECO:0000256" key="16">
    <source>
        <dbReference type="SAM" id="SignalP"/>
    </source>
</evidence>
<evidence type="ECO:0000256" key="11">
    <source>
        <dbReference type="ARBA" id="ARBA00023180"/>
    </source>
</evidence>
<keyword evidence="11" id="KW-0325">Glycoprotein</keyword>
<dbReference type="Pfam" id="PF07714">
    <property type="entry name" value="PK_Tyr_Ser-Thr"/>
    <property type="match status" value="1"/>
</dbReference>
<dbReference type="Gene3D" id="1.10.510.10">
    <property type="entry name" value="Transferase(Phosphotransferase) domain 1"/>
    <property type="match status" value="1"/>
</dbReference>
<evidence type="ECO:0000256" key="9">
    <source>
        <dbReference type="ARBA" id="ARBA00023136"/>
    </source>
</evidence>
<dbReference type="InterPro" id="IPR050401">
    <property type="entry name" value="Cyclic_nucleotide_synthase"/>
</dbReference>
<dbReference type="InterPro" id="IPR018297">
    <property type="entry name" value="A/G_cyclase_CS"/>
</dbReference>
<dbReference type="PROSITE" id="PS50125">
    <property type="entry name" value="GUANYLATE_CYCLASE_2"/>
    <property type="match status" value="1"/>
</dbReference>
<dbReference type="InterPro" id="IPR001245">
    <property type="entry name" value="Ser-Thr/Tyr_kinase_cat_dom"/>
</dbReference>
<keyword evidence="6" id="KW-0547">Nucleotide-binding</keyword>
<dbReference type="GO" id="GO:0004672">
    <property type="term" value="F:protein kinase activity"/>
    <property type="evidence" value="ECO:0007669"/>
    <property type="project" value="InterPro"/>
</dbReference>
<name>A0A653DDG3_CALMS</name>
<dbReference type="PANTHER" id="PTHR11920">
    <property type="entry name" value="GUANYLYL CYCLASE"/>
    <property type="match status" value="1"/>
</dbReference>
<keyword evidence="9" id="KW-0472">Membrane</keyword>
<evidence type="ECO:0000256" key="4">
    <source>
        <dbReference type="ARBA" id="ARBA00022692"/>
    </source>
</evidence>
<dbReference type="Pfam" id="PF07701">
    <property type="entry name" value="HNOBA"/>
    <property type="match status" value="1"/>
</dbReference>